<name>A0AAW0RL74_9HYPO</name>
<dbReference type="GO" id="GO:0016705">
    <property type="term" value="F:oxidoreductase activity, acting on paired donors, with incorporation or reduction of molecular oxygen"/>
    <property type="evidence" value="ECO:0007669"/>
    <property type="project" value="InterPro"/>
</dbReference>
<evidence type="ECO:0000313" key="1">
    <source>
        <dbReference type="EMBL" id="KAK8142943.1"/>
    </source>
</evidence>
<dbReference type="EMBL" id="JAAHCF010000580">
    <property type="protein sequence ID" value="KAK8142943.1"/>
    <property type="molecule type" value="Genomic_DNA"/>
</dbReference>
<sequence>MMDTNDQIASPNRAAIDAAENVYHTVQRAFPESVADFESKWTAFQAVCHSLPASASPGDCIRTDEFETLRKQGPKVLTFVVFKLATNVDQNSHGAFLFNTLVNGPQNCGVLDDDLTSKEALQRYSSQIVELSFKRNKVYEKRVKIWKELCEENRVKLSRAMCCVGDEYWDLLEVGPAFIPQLMVEYSRDRGGYWYELLHEIVHGRTTEAYAIFERDKWFDVWRAFLNGIEYEHAPKYIPNEWDIYYTTGKMGPKHMNTMAMHPEWQEKVYREQLKYVPLKAWKTAFLTLDRCIFETIWVWTSFAVGRLNTSSEAILIPGSDEVIPAGAYGVWNSTELNFDPELCPNPRKFDPMRSTEGRREFEKELYGFFG</sequence>
<dbReference type="Gene3D" id="1.10.630.10">
    <property type="entry name" value="Cytochrome P450"/>
    <property type="match status" value="1"/>
</dbReference>
<dbReference type="GO" id="GO:0004497">
    <property type="term" value="F:monooxygenase activity"/>
    <property type="evidence" value="ECO:0007669"/>
    <property type="project" value="InterPro"/>
</dbReference>
<keyword evidence="2" id="KW-1185">Reference proteome</keyword>
<dbReference type="GO" id="GO:0005506">
    <property type="term" value="F:iron ion binding"/>
    <property type="evidence" value="ECO:0007669"/>
    <property type="project" value="InterPro"/>
</dbReference>
<dbReference type="SUPFAM" id="SSF48264">
    <property type="entry name" value="Cytochrome P450"/>
    <property type="match status" value="1"/>
</dbReference>
<comment type="caution">
    <text evidence="1">The sequence shown here is derived from an EMBL/GenBank/DDBJ whole genome shotgun (WGS) entry which is preliminary data.</text>
</comment>
<reference evidence="1 2" key="1">
    <citation type="submission" date="2020-02" db="EMBL/GenBank/DDBJ databases">
        <title>Comparative genomics of the hypocrealean fungal genus Beauvera.</title>
        <authorList>
            <person name="Showalter D.N."/>
            <person name="Bushley K.E."/>
            <person name="Rehner S.A."/>
        </authorList>
    </citation>
    <scope>NUCLEOTIDE SEQUENCE [LARGE SCALE GENOMIC DNA]</scope>
    <source>
        <strain evidence="1 2">ARSEF4384</strain>
    </source>
</reference>
<protein>
    <submittedName>
        <fullName evidence="1">Uncharacterized protein</fullName>
    </submittedName>
</protein>
<accession>A0AAW0RL74</accession>
<proteinExistence type="predicted"/>
<dbReference type="AlphaFoldDB" id="A0AAW0RL74"/>
<organism evidence="1 2">
    <name type="scientific">Beauveria asiatica</name>
    <dbReference type="NCBI Taxonomy" id="1069075"/>
    <lineage>
        <taxon>Eukaryota</taxon>
        <taxon>Fungi</taxon>
        <taxon>Dikarya</taxon>
        <taxon>Ascomycota</taxon>
        <taxon>Pezizomycotina</taxon>
        <taxon>Sordariomycetes</taxon>
        <taxon>Hypocreomycetidae</taxon>
        <taxon>Hypocreales</taxon>
        <taxon>Cordycipitaceae</taxon>
        <taxon>Beauveria</taxon>
    </lineage>
</organism>
<gene>
    <name evidence="1" type="ORF">G3M48_007964</name>
</gene>
<dbReference type="InterPro" id="IPR036396">
    <property type="entry name" value="Cyt_P450_sf"/>
</dbReference>
<dbReference type="Proteomes" id="UP001397290">
    <property type="component" value="Unassembled WGS sequence"/>
</dbReference>
<dbReference type="GO" id="GO:0020037">
    <property type="term" value="F:heme binding"/>
    <property type="evidence" value="ECO:0007669"/>
    <property type="project" value="InterPro"/>
</dbReference>
<evidence type="ECO:0000313" key="2">
    <source>
        <dbReference type="Proteomes" id="UP001397290"/>
    </source>
</evidence>